<dbReference type="Proteomes" id="UP000036168">
    <property type="component" value="Unassembled WGS sequence"/>
</dbReference>
<evidence type="ECO:0000313" key="5">
    <source>
        <dbReference type="Proteomes" id="UP000288675"/>
    </source>
</evidence>
<reference evidence="1 4" key="1">
    <citation type="journal article" date="2015" name="Int. J. Syst. Evol. Microbiol.">
        <title>Bacillus glycinifermentans sp. nov., isolated from fermented soybean paste.</title>
        <authorList>
            <person name="Kim S.J."/>
            <person name="Dunlap C.A."/>
            <person name="Kwon S.W."/>
            <person name="Rooney A.P."/>
        </authorList>
    </citation>
    <scope>NUCLEOTIDE SEQUENCE [LARGE SCALE GENOMIC DNA]</scope>
    <source>
        <strain evidence="1 4">GO-13</strain>
    </source>
</reference>
<dbReference type="EMBL" id="JARRTL010000003">
    <property type="protein sequence ID" value="MEC0483370.1"/>
    <property type="molecule type" value="Genomic_DNA"/>
</dbReference>
<dbReference type="OrthoDB" id="2607278at2"/>
<proteinExistence type="predicted"/>
<organism evidence="1 4">
    <name type="scientific">Bacillus glycinifermentans</name>
    <dbReference type="NCBI Taxonomy" id="1664069"/>
    <lineage>
        <taxon>Bacteria</taxon>
        <taxon>Bacillati</taxon>
        <taxon>Bacillota</taxon>
        <taxon>Bacilli</taxon>
        <taxon>Bacillales</taxon>
        <taxon>Bacillaceae</taxon>
        <taxon>Bacillus</taxon>
    </lineage>
</organism>
<reference evidence="2 6" key="4">
    <citation type="submission" date="2023-03" db="EMBL/GenBank/DDBJ databases">
        <title>Agriculturally important microbes genome sequencing.</title>
        <authorList>
            <person name="Dunlap C."/>
        </authorList>
    </citation>
    <scope>NUCLEOTIDE SEQUENCE [LARGE SCALE GENOMIC DNA]</scope>
    <source>
        <strain evidence="2 6">CBP-3203</strain>
    </source>
</reference>
<reference evidence="1" key="2">
    <citation type="submission" date="2015-10" db="EMBL/GenBank/DDBJ databases">
        <authorList>
            <person name="Gilbert D.G."/>
        </authorList>
    </citation>
    <scope>NUCLEOTIDE SEQUENCE</scope>
    <source>
        <strain evidence="1">GO-13</strain>
    </source>
</reference>
<name>A0A0T6BIH9_9BACI</name>
<evidence type="ECO:0000313" key="6">
    <source>
        <dbReference type="Proteomes" id="UP001341297"/>
    </source>
</evidence>
<reference evidence="3 5" key="3">
    <citation type="submission" date="2019-01" db="EMBL/GenBank/DDBJ databases">
        <title>Genome sequence of Bacillus glycinifermentans SRCM103574.</title>
        <authorList>
            <person name="Kong H.-J."/>
            <person name="Jeong S.-Y."/>
            <person name="Jeong D.-Y."/>
        </authorList>
    </citation>
    <scope>NUCLEOTIDE SEQUENCE [LARGE SCALE GENOMIC DNA]</scope>
    <source>
        <strain evidence="3 5">SRCM103574</strain>
    </source>
</reference>
<dbReference type="EMBL" id="LECW02000067">
    <property type="protein sequence ID" value="KRT88320.1"/>
    <property type="molecule type" value="Genomic_DNA"/>
</dbReference>
<accession>A0A0T6BIH9</accession>
<dbReference type="Proteomes" id="UP000288675">
    <property type="component" value="Chromosome"/>
</dbReference>
<gene>
    <name evidence="1" type="ORF">AB447_207925</name>
    <name evidence="3" type="ORF">EQZ20_20930</name>
    <name evidence="2" type="ORF">P8828_00655</name>
</gene>
<evidence type="ECO:0000313" key="3">
    <source>
        <dbReference type="EMBL" id="QAT67098.1"/>
    </source>
</evidence>
<evidence type="ECO:0000313" key="4">
    <source>
        <dbReference type="Proteomes" id="UP000036168"/>
    </source>
</evidence>
<dbReference type="RefSeq" id="WP_048355730.1">
    <property type="nucleotide sequence ID" value="NZ_CP035232.1"/>
</dbReference>
<dbReference type="GeneID" id="82855146"/>
<dbReference type="AlphaFoldDB" id="A0A0T6BIH9"/>
<keyword evidence="6" id="KW-1185">Reference proteome</keyword>
<dbReference type="EMBL" id="CP035232">
    <property type="protein sequence ID" value="QAT67098.1"/>
    <property type="molecule type" value="Genomic_DNA"/>
</dbReference>
<dbReference type="Proteomes" id="UP001341297">
    <property type="component" value="Unassembled WGS sequence"/>
</dbReference>
<evidence type="ECO:0000313" key="1">
    <source>
        <dbReference type="EMBL" id="KRT88320.1"/>
    </source>
</evidence>
<evidence type="ECO:0000313" key="2">
    <source>
        <dbReference type="EMBL" id="MEC0483370.1"/>
    </source>
</evidence>
<sequence>MAAGIKGIDVPIGPAIVEYGEGEDKVTFDITKGGIKFKVQTSKQDTTVDQYGDTIVKSTMKGRTAEVTIPFALHDLNRLAAAIPNSRLVTDATDPNKKKLVVSGKAGYDMLAAAKKLVIKPTAPTTTPNDYITIPLAGAVADPEYTYDSDNERISNLTFVAYPDTDNDGDLFIIGDESASAQTTTQT</sequence>
<protein>
    <submittedName>
        <fullName evidence="1">Uncharacterized protein</fullName>
    </submittedName>
</protein>